<reference evidence="8 9" key="1">
    <citation type="journal article" date="2011" name="Proc. Natl. Acad. Sci. U.S.A.">
        <title>Comparative genomics of xylose-fermenting fungi for enhanced biofuel production.</title>
        <authorList>
            <person name="Wohlbach D.J."/>
            <person name="Kuo A."/>
            <person name="Sato T.K."/>
            <person name="Potts K.M."/>
            <person name="Salamov A.A."/>
            <person name="LaButti K.M."/>
            <person name="Sun H."/>
            <person name="Clum A."/>
            <person name="Pangilinan J.L."/>
            <person name="Lindquist E.A."/>
            <person name="Lucas S."/>
            <person name="Lapidus A."/>
            <person name="Jin M."/>
            <person name="Gunawan C."/>
            <person name="Balan V."/>
            <person name="Dale B.E."/>
            <person name="Jeffries T.W."/>
            <person name="Zinkel R."/>
            <person name="Barry K.W."/>
            <person name="Grigoriev I.V."/>
            <person name="Gasch A.P."/>
        </authorList>
    </citation>
    <scope>NUCLEOTIDE SEQUENCE [LARGE SCALE GENOMIC DNA]</scope>
    <source>
        <strain evidence="9">ATCC 10573 / BCRC 21748 / CBS 615 / JCM 9827 / NBRC 10315 / NRRL Y-1498 / VKM Y-70</strain>
    </source>
</reference>
<name>G3AWD3_CANTC</name>
<dbReference type="FunFam" id="1.20.1250.20:FF:000188">
    <property type="entry name" value="MFS general substrate transporter"/>
    <property type="match status" value="1"/>
</dbReference>
<dbReference type="EMBL" id="GL996510">
    <property type="protein sequence ID" value="EGV66791.1"/>
    <property type="molecule type" value="Genomic_DNA"/>
</dbReference>
<feature type="transmembrane region" description="Helical" evidence="6">
    <location>
        <begin position="328"/>
        <end position="348"/>
    </location>
</feature>
<keyword evidence="4 6" id="KW-1133">Transmembrane helix</keyword>
<dbReference type="eggNOG" id="KOG2533">
    <property type="taxonomic scope" value="Eukaryota"/>
</dbReference>
<dbReference type="PANTHER" id="PTHR43791:SF50">
    <property type="entry name" value="TRANSPORTER, PUTATIVE (AFU_ORTHOLOGUE AFUA_2G00840)-RELATED"/>
    <property type="match status" value="1"/>
</dbReference>
<evidence type="ECO:0000256" key="4">
    <source>
        <dbReference type="ARBA" id="ARBA00022989"/>
    </source>
</evidence>
<dbReference type="InterPro" id="IPR036259">
    <property type="entry name" value="MFS_trans_sf"/>
</dbReference>
<sequence length="509" mass="56233">MKDKSASEIDIQAKVSHSSLDSASNNLGVHQITSNNGEIINITDKYVDKKLERKVRLKLDLHTLPLICILYLFNALNKGNISNAKTNTIEADLDITGDQWNLMLSIFYIPFVLFAFPLSLVIKRFNAARVLPVLAFTFGSINLLLVSAFNFSGLMAGRFFLGLCESAVLPGIIFYLSTFYRRHELASRLSIIYSFSSIANAFSGLLAFGVFQIEHSVLHGWQILFLLEGSLTIVVAVCAFLFLPRDIQSAGFLTEEEKQYAQYRVETDSSAAQGGTFEFRDAIKVFRSPVTFAWLFEELCIGVPLNSINNWFPQIIQAMGKSTVQTNLYTVAPNIWGAVILLVFAFSSDHYRVRSAFLVVAIAATLIGFVVYGAIDITKDIGVGYFACFLMTTGASASSVLTSTWYNNNTPNENRRVVISAVGIPLANAAGLISTNIFRPKDAPKYLPALGITAGFGGLAIVVVVGITTFMVFDNRRRDKKQGVTLKYNDVPTADLREGPSNPNFRWMF</sequence>
<evidence type="ECO:0000256" key="6">
    <source>
        <dbReference type="SAM" id="Phobius"/>
    </source>
</evidence>
<dbReference type="InterPro" id="IPR020846">
    <property type="entry name" value="MFS_dom"/>
</dbReference>
<feature type="transmembrane region" description="Helical" evidence="6">
    <location>
        <begin position="223"/>
        <end position="243"/>
    </location>
</feature>
<dbReference type="FunFam" id="1.20.1250.20:FF:000013">
    <property type="entry name" value="MFS general substrate transporter"/>
    <property type="match status" value="1"/>
</dbReference>
<feature type="transmembrane region" description="Helical" evidence="6">
    <location>
        <begin position="290"/>
        <end position="308"/>
    </location>
</feature>
<dbReference type="RefSeq" id="XP_006684049.1">
    <property type="nucleotide sequence ID" value="XM_006683986.1"/>
</dbReference>
<evidence type="ECO:0000313" key="8">
    <source>
        <dbReference type="EMBL" id="EGV66791.1"/>
    </source>
</evidence>
<evidence type="ECO:0000256" key="3">
    <source>
        <dbReference type="ARBA" id="ARBA00022692"/>
    </source>
</evidence>
<feature type="transmembrane region" description="Helical" evidence="6">
    <location>
        <begin position="381"/>
        <end position="405"/>
    </location>
</feature>
<feature type="transmembrane region" description="Helical" evidence="6">
    <location>
        <begin position="133"/>
        <end position="153"/>
    </location>
</feature>
<dbReference type="AlphaFoldDB" id="G3AWD3"/>
<dbReference type="GeneID" id="18246415"/>
<evidence type="ECO:0000256" key="1">
    <source>
        <dbReference type="ARBA" id="ARBA00004141"/>
    </source>
</evidence>
<dbReference type="PROSITE" id="PS50850">
    <property type="entry name" value="MFS"/>
    <property type="match status" value="1"/>
</dbReference>
<keyword evidence="3 6" id="KW-0812">Transmembrane</keyword>
<feature type="transmembrane region" description="Helical" evidence="6">
    <location>
        <begin position="59"/>
        <end position="76"/>
    </location>
</feature>
<feature type="transmembrane region" description="Helical" evidence="6">
    <location>
        <begin position="355"/>
        <end position="375"/>
    </location>
</feature>
<dbReference type="KEGG" id="cten:18246415"/>
<dbReference type="GO" id="GO:0022857">
    <property type="term" value="F:transmembrane transporter activity"/>
    <property type="evidence" value="ECO:0007669"/>
    <property type="project" value="InterPro"/>
</dbReference>
<feature type="transmembrane region" description="Helical" evidence="6">
    <location>
        <begin position="450"/>
        <end position="473"/>
    </location>
</feature>
<gene>
    <name evidence="8" type="ORF">CANTEDRAFT_112234</name>
</gene>
<evidence type="ECO:0000256" key="5">
    <source>
        <dbReference type="ARBA" id="ARBA00023136"/>
    </source>
</evidence>
<evidence type="ECO:0000313" key="9">
    <source>
        <dbReference type="Proteomes" id="UP000000707"/>
    </source>
</evidence>
<dbReference type="OrthoDB" id="2962993at2759"/>
<dbReference type="GO" id="GO:0016020">
    <property type="term" value="C:membrane"/>
    <property type="evidence" value="ECO:0007669"/>
    <property type="project" value="UniProtKB-SubCell"/>
</dbReference>
<dbReference type="Proteomes" id="UP000000707">
    <property type="component" value="Unassembled WGS sequence"/>
</dbReference>
<accession>G3AWD3</accession>
<feature type="transmembrane region" description="Helical" evidence="6">
    <location>
        <begin position="102"/>
        <end position="121"/>
    </location>
</feature>
<dbReference type="Gene3D" id="1.20.1250.20">
    <property type="entry name" value="MFS general substrate transporter like domains"/>
    <property type="match status" value="2"/>
</dbReference>
<keyword evidence="9" id="KW-1185">Reference proteome</keyword>
<dbReference type="SUPFAM" id="SSF103473">
    <property type="entry name" value="MFS general substrate transporter"/>
    <property type="match status" value="1"/>
</dbReference>
<proteinExistence type="predicted"/>
<evidence type="ECO:0000259" key="7">
    <source>
        <dbReference type="PROSITE" id="PS50850"/>
    </source>
</evidence>
<protein>
    <recommendedName>
        <fullName evidence="7">Major facilitator superfamily (MFS) profile domain-containing protein</fullName>
    </recommendedName>
</protein>
<dbReference type="Pfam" id="PF07690">
    <property type="entry name" value="MFS_1"/>
    <property type="match status" value="1"/>
</dbReference>
<feature type="domain" description="Major facilitator superfamily (MFS) profile" evidence="7">
    <location>
        <begin position="63"/>
        <end position="478"/>
    </location>
</feature>
<evidence type="ECO:0000256" key="2">
    <source>
        <dbReference type="ARBA" id="ARBA00022448"/>
    </source>
</evidence>
<feature type="transmembrane region" description="Helical" evidence="6">
    <location>
        <begin position="159"/>
        <end position="179"/>
    </location>
</feature>
<dbReference type="InterPro" id="IPR011701">
    <property type="entry name" value="MFS"/>
</dbReference>
<keyword evidence="5 6" id="KW-0472">Membrane</keyword>
<comment type="subcellular location">
    <subcellularLocation>
        <location evidence="1">Membrane</location>
        <topology evidence="1">Multi-pass membrane protein</topology>
    </subcellularLocation>
</comment>
<keyword evidence="2" id="KW-0813">Transport</keyword>
<dbReference type="HOGENOM" id="CLU_001265_0_1_1"/>
<organism evidence="9">
    <name type="scientific">Candida tenuis (strain ATCC 10573 / BCRC 21748 / CBS 615 / JCM 9827 / NBRC 10315 / NRRL Y-1498 / VKM Y-70)</name>
    <name type="common">Yeast</name>
    <name type="synonym">Yamadazyma tenuis</name>
    <dbReference type="NCBI Taxonomy" id="590646"/>
    <lineage>
        <taxon>Eukaryota</taxon>
        <taxon>Fungi</taxon>
        <taxon>Dikarya</taxon>
        <taxon>Ascomycota</taxon>
        <taxon>Saccharomycotina</taxon>
        <taxon>Pichiomycetes</taxon>
        <taxon>Debaryomycetaceae</taxon>
        <taxon>Yamadazyma</taxon>
    </lineage>
</organism>
<feature type="transmembrane region" description="Helical" evidence="6">
    <location>
        <begin position="191"/>
        <end position="211"/>
    </location>
</feature>
<dbReference type="PANTHER" id="PTHR43791">
    <property type="entry name" value="PERMEASE-RELATED"/>
    <property type="match status" value="1"/>
</dbReference>
<feature type="transmembrane region" description="Helical" evidence="6">
    <location>
        <begin position="417"/>
        <end position="438"/>
    </location>
</feature>